<accession>A0A1J9PMD7</accession>
<dbReference type="EMBL" id="LGRN01000059">
    <property type="protein sequence ID" value="OJD17664.1"/>
    <property type="molecule type" value="Genomic_DNA"/>
</dbReference>
<dbReference type="InterPro" id="IPR032675">
    <property type="entry name" value="LRR_dom_sf"/>
</dbReference>
<organism evidence="2 3">
    <name type="scientific">Emergomyces pasteurianus Ep9510</name>
    <dbReference type="NCBI Taxonomy" id="1447872"/>
    <lineage>
        <taxon>Eukaryota</taxon>
        <taxon>Fungi</taxon>
        <taxon>Dikarya</taxon>
        <taxon>Ascomycota</taxon>
        <taxon>Pezizomycotina</taxon>
        <taxon>Eurotiomycetes</taxon>
        <taxon>Eurotiomycetidae</taxon>
        <taxon>Onygenales</taxon>
        <taxon>Ajellomycetaceae</taxon>
        <taxon>Emergomyces</taxon>
    </lineage>
</organism>
<dbReference type="AlphaFoldDB" id="A0A1J9PMD7"/>
<dbReference type="InterPro" id="IPR001810">
    <property type="entry name" value="F-box_dom"/>
</dbReference>
<keyword evidence="3" id="KW-1185">Reference proteome</keyword>
<dbReference type="Gene3D" id="1.20.1280.50">
    <property type="match status" value="1"/>
</dbReference>
<sequence>MPIENTCGTGAQRSSPAAAAVDTTKLMEKIPDEILEKIFMMIAFDAAVGLSHIFLPLNTNPKGVLALMLVCQKWHRIAEQILYRRIEYMGKPPITSERAGSLPHLLDRKPYLSNYIRELSIYGPWEIYDDVVLKILPYCKRLRLLHLDGELSAPPSAVPTVIKNLPLKSLSITTVESSLLADGFFNFLIGLRYLENLKIGLWAPPYPITDMKRLPADSRGQSNIKILQIEETNTYPTLTEDCLALPAALEEVLLTGLGFSRSSWYYSPDQIQALLLLHRDSLLRIQLSGIRILNQDPTLGPLPSFTLFPRLEQLFLCAYQVFSKEKPTGLYHKLSAPNLKLLILHFDYADTHHLGAEDFGEAHINWLEEFASVHSQTSLAENFCELHIMFRPLIEDSEDFSWPWDRLDRAAEIVSKHGIKLTYSERTCSRAEWEAMAAEEEAIRRGC</sequence>
<dbReference type="VEuPathDB" id="FungiDB:AJ78_02255"/>
<reference evidence="2 3" key="1">
    <citation type="submission" date="2015-07" db="EMBL/GenBank/DDBJ databases">
        <title>Emmonsia species relationships and genome sequence.</title>
        <authorList>
            <consortium name="The Broad Institute Genomics Platform"/>
            <person name="Cuomo C.A."/>
            <person name="Munoz J.F."/>
            <person name="Imamovic A."/>
            <person name="Priest M.E."/>
            <person name="Young S."/>
            <person name="Clay O.K."/>
            <person name="McEwen J.G."/>
        </authorList>
    </citation>
    <scope>NUCLEOTIDE SEQUENCE [LARGE SCALE GENOMIC DNA]</scope>
    <source>
        <strain evidence="2 3">UAMH 9510</strain>
    </source>
</reference>
<dbReference type="OrthoDB" id="5139510at2759"/>
<name>A0A1J9PMD7_9EURO</name>
<dbReference type="Proteomes" id="UP000182235">
    <property type="component" value="Unassembled WGS sequence"/>
</dbReference>
<evidence type="ECO:0000313" key="2">
    <source>
        <dbReference type="EMBL" id="OJD17664.1"/>
    </source>
</evidence>
<proteinExistence type="predicted"/>
<protein>
    <recommendedName>
        <fullName evidence="1">F-box domain-containing protein</fullName>
    </recommendedName>
</protein>
<evidence type="ECO:0000259" key="1">
    <source>
        <dbReference type="Pfam" id="PF12937"/>
    </source>
</evidence>
<dbReference type="Pfam" id="PF12937">
    <property type="entry name" value="F-box-like"/>
    <property type="match status" value="1"/>
</dbReference>
<comment type="caution">
    <text evidence="2">The sequence shown here is derived from an EMBL/GenBank/DDBJ whole genome shotgun (WGS) entry which is preliminary data.</text>
</comment>
<feature type="domain" description="F-box" evidence="1">
    <location>
        <begin position="28"/>
        <end position="86"/>
    </location>
</feature>
<gene>
    <name evidence="2" type="ORF">AJ78_02255</name>
</gene>
<evidence type="ECO:0000313" key="3">
    <source>
        <dbReference type="Proteomes" id="UP000182235"/>
    </source>
</evidence>
<dbReference type="Gene3D" id="3.80.10.10">
    <property type="entry name" value="Ribonuclease Inhibitor"/>
    <property type="match status" value="1"/>
</dbReference>